<dbReference type="AlphaFoldDB" id="A0A9D2RJX9"/>
<reference evidence="2" key="1">
    <citation type="journal article" date="2021" name="PeerJ">
        <title>Extensive microbial diversity within the chicken gut microbiome revealed by metagenomics and culture.</title>
        <authorList>
            <person name="Gilroy R."/>
            <person name="Ravi A."/>
            <person name="Getino M."/>
            <person name="Pursley I."/>
            <person name="Horton D.L."/>
            <person name="Alikhan N.F."/>
            <person name="Baker D."/>
            <person name="Gharbi K."/>
            <person name="Hall N."/>
            <person name="Watson M."/>
            <person name="Adriaenssens E.M."/>
            <person name="Foster-Nyarko E."/>
            <person name="Jarju S."/>
            <person name="Secka A."/>
            <person name="Antonio M."/>
            <person name="Oren A."/>
            <person name="Chaudhuri R.R."/>
            <person name="La Ragione R."/>
            <person name="Hildebrand F."/>
            <person name="Pallen M.J."/>
        </authorList>
    </citation>
    <scope>NUCLEOTIDE SEQUENCE</scope>
    <source>
        <strain evidence="2">9264</strain>
    </source>
</reference>
<evidence type="ECO:0000313" key="3">
    <source>
        <dbReference type="Proteomes" id="UP000823889"/>
    </source>
</evidence>
<reference evidence="2" key="2">
    <citation type="submission" date="2021-04" db="EMBL/GenBank/DDBJ databases">
        <authorList>
            <person name="Gilroy R."/>
        </authorList>
    </citation>
    <scope>NUCLEOTIDE SEQUENCE</scope>
    <source>
        <strain evidence="2">9264</strain>
    </source>
</reference>
<accession>A0A9D2RJX9</accession>
<sequence>MALFSTAGTAVLFGETHTNPAELVGYGWLIGACLGGALQYVVMRGGRGPVAAV</sequence>
<evidence type="ECO:0000313" key="2">
    <source>
        <dbReference type="EMBL" id="HJD44438.1"/>
    </source>
</evidence>
<protein>
    <submittedName>
        <fullName evidence="2">Uncharacterized protein</fullName>
    </submittedName>
</protein>
<feature type="transmembrane region" description="Helical" evidence="1">
    <location>
        <begin position="24"/>
        <end position="42"/>
    </location>
</feature>
<keyword evidence="1" id="KW-0472">Membrane</keyword>
<proteinExistence type="predicted"/>
<gene>
    <name evidence="2" type="ORF">H9906_05330</name>
</gene>
<organism evidence="2 3">
    <name type="scientific">Candidatus Paenalcaligenes intestinipullorum</name>
    <dbReference type="NCBI Taxonomy" id="2838718"/>
    <lineage>
        <taxon>Bacteria</taxon>
        <taxon>Pseudomonadati</taxon>
        <taxon>Pseudomonadota</taxon>
        <taxon>Betaproteobacteria</taxon>
        <taxon>Burkholderiales</taxon>
        <taxon>Alcaligenaceae</taxon>
        <taxon>Paenalcaligenes</taxon>
    </lineage>
</organism>
<name>A0A9D2RJX9_9BURK</name>
<keyword evidence="1" id="KW-0812">Transmembrane</keyword>
<dbReference type="EMBL" id="DWUQ01000106">
    <property type="protein sequence ID" value="HJD44438.1"/>
    <property type="molecule type" value="Genomic_DNA"/>
</dbReference>
<evidence type="ECO:0000256" key="1">
    <source>
        <dbReference type="SAM" id="Phobius"/>
    </source>
</evidence>
<keyword evidence="1" id="KW-1133">Transmembrane helix</keyword>
<dbReference type="Proteomes" id="UP000823889">
    <property type="component" value="Unassembled WGS sequence"/>
</dbReference>
<comment type="caution">
    <text evidence="2">The sequence shown here is derived from an EMBL/GenBank/DDBJ whole genome shotgun (WGS) entry which is preliminary data.</text>
</comment>